<dbReference type="Gene3D" id="2.115.10.20">
    <property type="entry name" value="Glycosyl hydrolase domain, family 43"/>
    <property type="match status" value="1"/>
</dbReference>
<comment type="similarity">
    <text evidence="1 5">Belongs to the glycosyl hydrolase 43 family.</text>
</comment>
<dbReference type="InterPro" id="IPR051795">
    <property type="entry name" value="Glycosyl_Hydrlase_43"/>
</dbReference>
<keyword evidence="2" id="KW-0732">Signal</keyword>
<evidence type="ECO:0000256" key="4">
    <source>
        <dbReference type="ARBA" id="ARBA00023295"/>
    </source>
</evidence>
<gene>
    <name evidence="7" type="ORF">BJX66DRAFT_339363</name>
</gene>
<dbReference type="Proteomes" id="UP001610563">
    <property type="component" value="Unassembled WGS sequence"/>
</dbReference>
<dbReference type="InterPro" id="IPR013320">
    <property type="entry name" value="ConA-like_dom_sf"/>
</dbReference>
<organism evidence="7 8">
    <name type="scientific">Aspergillus keveii</name>
    <dbReference type="NCBI Taxonomy" id="714993"/>
    <lineage>
        <taxon>Eukaryota</taxon>
        <taxon>Fungi</taxon>
        <taxon>Dikarya</taxon>
        <taxon>Ascomycota</taxon>
        <taxon>Pezizomycotina</taxon>
        <taxon>Eurotiomycetes</taxon>
        <taxon>Eurotiomycetidae</taxon>
        <taxon>Eurotiales</taxon>
        <taxon>Aspergillaceae</taxon>
        <taxon>Aspergillus</taxon>
        <taxon>Aspergillus subgen. Nidulantes</taxon>
    </lineage>
</organism>
<evidence type="ECO:0000259" key="6">
    <source>
        <dbReference type="Pfam" id="PF17851"/>
    </source>
</evidence>
<dbReference type="PANTHER" id="PTHR42812">
    <property type="entry name" value="BETA-XYLOSIDASE"/>
    <property type="match status" value="1"/>
</dbReference>
<comment type="caution">
    <text evidence="7">The sequence shown here is derived from an EMBL/GenBank/DDBJ whole genome shotgun (WGS) entry which is preliminary data.</text>
</comment>
<evidence type="ECO:0000313" key="8">
    <source>
        <dbReference type="Proteomes" id="UP001610563"/>
    </source>
</evidence>
<keyword evidence="8" id="KW-1185">Reference proteome</keyword>
<keyword evidence="4 5" id="KW-0326">Glycosidase</keyword>
<dbReference type="EMBL" id="JBFTWV010000065">
    <property type="protein sequence ID" value="KAL2789371.1"/>
    <property type="molecule type" value="Genomic_DNA"/>
</dbReference>
<dbReference type="Pfam" id="PF04616">
    <property type="entry name" value="Glyco_hydro_43"/>
    <property type="match status" value="1"/>
</dbReference>
<dbReference type="InterPro" id="IPR041542">
    <property type="entry name" value="GH43_C2"/>
</dbReference>
<feature type="domain" description="Beta-xylosidase C-terminal Concanavalin A-like" evidence="6">
    <location>
        <begin position="374"/>
        <end position="514"/>
    </location>
</feature>
<name>A0ABR4G1L6_9EURO</name>
<evidence type="ECO:0000256" key="5">
    <source>
        <dbReference type="RuleBase" id="RU361187"/>
    </source>
</evidence>
<dbReference type="SUPFAM" id="SSF75005">
    <property type="entry name" value="Arabinanase/levansucrase/invertase"/>
    <property type="match status" value="1"/>
</dbReference>
<dbReference type="Gene3D" id="2.60.120.200">
    <property type="match status" value="1"/>
</dbReference>
<evidence type="ECO:0000256" key="3">
    <source>
        <dbReference type="ARBA" id="ARBA00022801"/>
    </source>
</evidence>
<evidence type="ECO:0000256" key="2">
    <source>
        <dbReference type="ARBA" id="ARBA00022729"/>
    </source>
</evidence>
<sequence length="533" mass="59399">MIQNPIIPGFAPDPSIVRIGEEYFLVTSSFHLFPGLPIYSSRDLVSWKHIGNAINRKSQLSLAGASTLLHNFSGPSKDRIVGTGGLWAPTIRHHKGTTYIVCTNTKHIHDDKNDNAKPNIQFENFIVHTNDIHSDNWSDPTYFDFWGIDPDLFFDDDGRAYVSGSSWKTDPGTIDCFEMDIQTGRKLSPQRVIWEGHIKVIPEGPHIYKYGNWYYLLVSEGGTHEDHQISIARSKSIWGPFEGCPQNPILAPSSARANQYIQYNGHGDLFQGRHGQWFLVCLAARKGPVGWCIMGRETFLAAVQWPQDAWPVIKQPLVLGHAPSKAQFLPAPLRPELEFVGIRDLDRDCYQVLGGGRILEIRPSARDIHDRIGPISFVGKRQRTLDGQATVALRTASDPLFAANGVVAGLAYYKDEHRYARIAFDYSTSTIFVETKKANDVPVTKARTDIMTTEITQGVEIDFCIKHTEASIEFGYCAGDMSQNGWNIIAAMNTLELTDRDFTGPCIGVFSTAGNADIFDGVTVTFLDFTVNS</sequence>
<accession>A0ABR4G1L6</accession>
<dbReference type="Pfam" id="PF17851">
    <property type="entry name" value="GH43_C2"/>
    <property type="match status" value="1"/>
</dbReference>
<dbReference type="PANTHER" id="PTHR42812:SF12">
    <property type="entry name" value="BETA-XYLOSIDASE-RELATED"/>
    <property type="match status" value="1"/>
</dbReference>
<protein>
    <submittedName>
        <fullName evidence="7">Glycosyl hydrolase</fullName>
    </submittedName>
</protein>
<proteinExistence type="inferred from homology"/>
<dbReference type="SUPFAM" id="SSF49899">
    <property type="entry name" value="Concanavalin A-like lectins/glucanases"/>
    <property type="match status" value="1"/>
</dbReference>
<dbReference type="CDD" id="cd18617">
    <property type="entry name" value="GH43_XynB-like"/>
    <property type="match status" value="1"/>
</dbReference>
<dbReference type="GO" id="GO:0016787">
    <property type="term" value="F:hydrolase activity"/>
    <property type="evidence" value="ECO:0007669"/>
    <property type="project" value="UniProtKB-KW"/>
</dbReference>
<evidence type="ECO:0000256" key="1">
    <source>
        <dbReference type="ARBA" id="ARBA00009865"/>
    </source>
</evidence>
<evidence type="ECO:0000313" key="7">
    <source>
        <dbReference type="EMBL" id="KAL2789371.1"/>
    </source>
</evidence>
<dbReference type="InterPro" id="IPR006710">
    <property type="entry name" value="Glyco_hydro_43"/>
</dbReference>
<dbReference type="InterPro" id="IPR023296">
    <property type="entry name" value="Glyco_hydro_beta-prop_sf"/>
</dbReference>
<keyword evidence="3 5" id="KW-0378">Hydrolase</keyword>
<reference evidence="7 8" key="1">
    <citation type="submission" date="2024-07" db="EMBL/GenBank/DDBJ databases">
        <title>Section-level genome sequencing and comparative genomics of Aspergillus sections Usti and Cavernicolus.</title>
        <authorList>
            <consortium name="Lawrence Berkeley National Laboratory"/>
            <person name="Nybo J.L."/>
            <person name="Vesth T.C."/>
            <person name="Theobald S."/>
            <person name="Frisvad J.C."/>
            <person name="Larsen T.O."/>
            <person name="Kjaerboelling I."/>
            <person name="Rothschild-Mancinelli K."/>
            <person name="Lyhne E.K."/>
            <person name="Kogle M.E."/>
            <person name="Barry K."/>
            <person name="Clum A."/>
            <person name="Na H."/>
            <person name="Ledsgaard L."/>
            <person name="Lin J."/>
            <person name="Lipzen A."/>
            <person name="Kuo A."/>
            <person name="Riley R."/>
            <person name="Mondo S."/>
            <person name="Labutti K."/>
            <person name="Haridas S."/>
            <person name="Pangalinan J."/>
            <person name="Salamov A.A."/>
            <person name="Simmons B.A."/>
            <person name="Magnuson J.K."/>
            <person name="Chen J."/>
            <person name="Drula E."/>
            <person name="Henrissat B."/>
            <person name="Wiebenga A."/>
            <person name="Lubbers R.J."/>
            <person name="Gomes A.C."/>
            <person name="Makela M.R."/>
            <person name="Stajich J."/>
            <person name="Grigoriev I.V."/>
            <person name="Mortensen U.H."/>
            <person name="De Vries R.P."/>
            <person name="Baker S.E."/>
            <person name="Andersen M.R."/>
        </authorList>
    </citation>
    <scope>NUCLEOTIDE SEQUENCE [LARGE SCALE GENOMIC DNA]</scope>
    <source>
        <strain evidence="7 8">CBS 209.92</strain>
    </source>
</reference>